<reference evidence="3 4" key="1">
    <citation type="submission" date="2021-01" db="EMBL/GenBank/DDBJ databases">
        <title>Chromosome-level genome assembly of a human fungal pathogen reveals clustering of transcriptionally co-regulated genes.</title>
        <authorList>
            <person name="Voorhies M."/>
            <person name="Cohen S."/>
            <person name="Shea T.P."/>
            <person name="Petrus S."/>
            <person name="Munoz J.F."/>
            <person name="Poplawski S."/>
            <person name="Goldman W.E."/>
            <person name="Michael T."/>
            <person name="Cuomo C.A."/>
            <person name="Sil A."/>
            <person name="Beyhan S."/>
        </authorList>
    </citation>
    <scope>NUCLEOTIDE SEQUENCE [LARGE SCALE GENOMIC DNA]</scope>
    <source>
        <strain evidence="3 4">G184AR</strain>
    </source>
</reference>
<accession>A0A8H7ZBG7</accession>
<feature type="compositionally biased region" description="Basic and acidic residues" evidence="1">
    <location>
        <begin position="179"/>
        <end position="193"/>
    </location>
</feature>
<evidence type="ECO:0000256" key="1">
    <source>
        <dbReference type="SAM" id="MobiDB-lite"/>
    </source>
</evidence>
<dbReference type="GO" id="GO:0005737">
    <property type="term" value="C:cytoplasm"/>
    <property type="evidence" value="ECO:0007669"/>
    <property type="project" value="InterPro"/>
</dbReference>
<feature type="domain" description="DHHA2" evidence="2">
    <location>
        <begin position="387"/>
        <end position="570"/>
    </location>
</feature>
<evidence type="ECO:0000313" key="3">
    <source>
        <dbReference type="EMBL" id="KAG5305247.1"/>
    </source>
</evidence>
<dbReference type="SMART" id="SM01131">
    <property type="entry name" value="DHHA2"/>
    <property type="match status" value="1"/>
</dbReference>
<feature type="region of interest" description="Disordered" evidence="1">
    <location>
        <begin position="175"/>
        <end position="206"/>
    </location>
</feature>
<dbReference type="SUPFAM" id="SSF64182">
    <property type="entry name" value="DHH phosphoesterases"/>
    <property type="match status" value="1"/>
</dbReference>
<dbReference type="Pfam" id="PF02833">
    <property type="entry name" value="DHHA2"/>
    <property type="match status" value="1"/>
</dbReference>
<organism evidence="3 4">
    <name type="scientific">Ajellomyces capsulatus</name>
    <name type="common">Darling's disease fungus</name>
    <name type="synonym">Histoplasma capsulatum</name>
    <dbReference type="NCBI Taxonomy" id="5037"/>
    <lineage>
        <taxon>Eukaryota</taxon>
        <taxon>Fungi</taxon>
        <taxon>Dikarya</taxon>
        <taxon>Ascomycota</taxon>
        <taxon>Pezizomycotina</taxon>
        <taxon>Eurotiomycetes</taxon>
        <taxon>Eurotiomycetidae</taxon>
        <taxon>Onygenales</taxon>
        <taxon>Ajellomycetaceae</taxon>
        <taxon>Histoplasma</taxon>
    </lineage>
</organism>
<dbReference type="VEuPathDB" id="FungiDB:I7I52_03841"/>
<gene>
    <name evidence="3" type="ORF">I7I52_03841</name>
</gene>
<dbReference type="GO" id="GO:0004309">
    <property type="term" value="F:exopolyphosphatase activity"/>
    <property type="evidence" value="ECO:0007669"/>
    <property type="project" value="TreeGrafter"/>
</dbReference>
<dbReference type="InterPro" id="IPR004097">
    <property type="entry name" value="DHHA2"/>
</dbReference>
<dbReference type="PANTHER" id="PTHR12112:SF39">
    <property type="entry name" value="EG:152A3.5 PROTEIN (FBGN0003116_PN PROTEIN)"/>
    <property type="match status" value="1"/>
</dbReference>
<comment type="caution">
    <text evidence="3">The sequence shown here is derived from an EMBL/GenBank/DDBJ whole genome shotgun (WGS) entry which is preliminary data.</text>
</comment>
<dbReference type="InterPro" id="IPR038222">
    <property type="entry name" value="DHHA2_dom_sf"/>
</dbReference>
<evidence type="ECO:0000313" key="4">
    <source>
        <dbReference type="Proteomes" id="UP000670092"/>
    </source>
</evidence>
<name>A0A8H7ZBG7_AJECA</name>
<sequence>MSKPRTVTRRLDLLRFLKQAHAFPYHYSHSHDLPQVLPSSLSIAPAKSPVYVLGNPSADLDSIISAIIYSYFATRAVPAGPSTIASSPGRQGNDMVLRQHIPLINLPDVHAGQELKRLRPEFFTALGLAVGWDGSRATGDGSLAKRGTDEVEALEGSVLTVADLKERLLLSALGSPGDACRRSENEASDRRGYNEAASRRTSHAADEQTNLDVMMVDWNTLPKLPLNGGKGGIEGLSDALPGLVISVVGCIDHHDNESFVPREPASHPHDPYCIQTGVGSCMSLVVRELRAQGLWADNVSFSDPCAALDEETPADETAIYEAQAAKLAMAAILIDTVNMTAKSKVSAVDTAAVAFLEAKIQAGVDAHLRSKSQSSAAGASWDRQSFYDAIALTKENSVENLTVLEVLGRDYKEWTEIIATKTEPPGINHTKTVKLGICSIVKPLSWLMEKCDRESKDVAPNDTFFKYLSSFAAEKNLDLLVVMTAFRTPEPKAGFRRELLLYALNRKCLNGVERFHAVAVGELGLEEGIWTGHFTFPVFDDRDGSYLRVWRQIDVSKSRKQVAPLLRETLRGVGV</sequence>
<evidence type="ECO:0000259" key="2">
    <source>
        <dbReference type="SMART" id="SM01131"/>
    </source>
</evidence>
<dbReference type="Gene3D" id="3.10.310.20">
    <property type="entry name" value="DHHA2 domain"/>
    <property type="match status" value="1"/>
</dbReference>
<protein>
    <submittedName>
        <fullName evidence="3">Exopolyphosphatase</fullName>
    </submittedName>
</protein>
<dbReference type="Proteomes" id="UP000670092">
    <property type="component" value="Unassembled WGS sequence"/>
</dbReference>
<proteinExistence type="predicted"/>
<dbReference type="Gene3D" id="3.90.1640.10">
    <property type="entry name" value="inorganic pyrophosphatase (n-terminal core)"/>
    <property type="match status" value="1"/>
</dbReference>
<dbReference type="PANTHER" id="PTHR12112">
    <property type="entry name" value="BNIP - RELATED"/>
    <property type="match status" value="1"/>
</dbReference>
<dbReference type="AlphaFoldDB" id="A0A8H7ZBG7"/>
<dbReference type="InterPro" id="IPR038763">
    <property type="entry name" value="DHH_sf"/>
</dbReference>
<dbReference type="EMBL" id="JAEVHI010000001">
    <property type="protein sequence ID" value="KAG5305247.1"/>
    <property type="molecule type" value="Genomic_DNA"/>
</dbReference>